<name>A0A383DVG4_9ZZZZ</name>
<evidence type="ECO:0000313" key="1">
    <source>
        <dbReference type="EMBL" id="SVE48522.1"/>
    </source>
</evidence>
<feature type="non-terminal residue" evidence="1">
    <location>
        <position position="71"/>
    </location>
</feature>
<organism evidence="1">
    <name type="scientific">marine metagenome</name>
    <dbReference type="NCBI Taxonomy" id="408172"/>
    <lineage>
        <taxon>unclassified sequences</taxon>
        <taxon>metagenomes</taxon>
        <taxon>ecological metagenomes</taxon>
    </lineage>
</organism>
<proteinExistence type="predicted"/>
<sequence>MGTWTKVSNVESLYQHSNGTYYARLYGGQESFRSLRTKKISVAKQRLRDYLANRPPPGRIAEEATLEELFD</sequence>
<gene>
    <name evidence="1" type="ORF">METZ01_LOCUS501376</name>
</gene>
<dbReference type="EMBL" id="UINC01220552">
    <property type="protein sequence ID" value="SVE48522.1"/>
    <property type="molecule type" value="Genomic_DNA"/>
</dbReference>
<protein>
    <submittedName>
        <fullName evidence="1">Uncharacterized protein</fullName>
    </submittedName>
</protein>
<dbReference type="AlphaFoldDB" id="A0A383DVG4"/>
<reference evidence="1" key="1">
    <citation type="submission" date="2018-05" db="EMBL/GenBank/DDBJ databases">
        <authorList>
            <person name="Lanie J.A."/>
            <person name="Ng W.-L."/>
            <person name="Kazmierczak K.M."/>
            <person name="Andrzejewski T.M."/>
            <person name="Davidsen T.M."/>
            <person name="Wayne K.J."/>
            <person name="Tettelin H."/>
            <person name="Glass J.I."/>
            <person name="Rusch D."/>
            <person name="Podicherti R."/>
            <person name="Tsui H.-C.T."/>
            <person name="Winkler M.E."/>
        </authorList>
    </citation>
    <scope>NUCLEOTIDE SEQUENCE</scope>
</reference>
<accession>A0A383DVG4</accession>